<dbReference type="Proteomes" id="UP000186953">
    <property type="component" value="Unassembled WGS sequence"/>
</dbReference>
<dbReference type="InterPro" id="IPR008551">
    <property type="entry name" value="TANGO2"/>
</dbReference>
<evidence type="ECO:0000313" key="1">
    <source>
        <dbReference type="EMBL" id="SIQ98614.1"/>
    </source>
</evidence>
<sequence length="242" mass="27588">MCTVTYIPTENGIFITSNRDEKINRKPASFPVTEKLGESVLLFPQDGQAGGSWIALKNNGDTGVLLNGGYVSHTPTPPYRKSRGLIFLSILHEYSPIEKFKNIDLIDIEPFTLILFENKNLFECRWDGTNRHVLRLNQNKEYIWSSATLYSKEISGKRSDRFKNWRSHTTIDIESILAFHEFRDDNSNIDDICLDQGLLKTVSVTSITIGTRGAEMTYKDMLPDVKKRKTSSISFDTKTQLL</sequence>
<proteinExistence type="predicted"/>
<dbReference type="AlphaFoldDB" id="A0A1N6X8D1"/>
<evidence type="ECO:0000313" key="2">
    <source>
        <dbReference type="Proteomes" id="UP000186953"/>
    </source>
</evidence>
<protein>
    <submittedName>
        <fullName evidence="1">Transport and Golgi organisation 2</fullName>
    </submittedName>
</protein>
<keyword evidence="2" id="KW-1185">Reference proteome</keyword>
<dbReference type="EMBL" id="FTMA01000005">
    <property type="protein sequence ID" value="SIQ98614.1"/>
    <property type="molecule type" value="Genomic_DNA"/>
</dbReference>
<dbReference type="Pfam" id="PF05742">
    <property type="entry name" value="TANGO2"/>
    <property type="match status" value="1"/>
</dbReference>
<dbReference type="OrthoDB" id="4380123at2"/>
<dbReference type="RefSeq" id="WP_076548930.1">
    <property type="nucleotide sequence ID" value="NZ_FTMA01000005.1"/>
</dbReference>
<organism evidence="1 2">
    <name type="scientific">Maribacter ulvicola</name>
    <dbReference type="NCBI Taxonomy" id="228959"/>
    <lineage>
        <taxon>Bacteria</taxon>
        <taxon>Pseudomonadati</taxon>
        <taxon>Bacteroidota</taxon>
        <taxon>Flavobacteriia</taxon>
        <taxon>Flavobacteriales</taxon>
        <taxon>Flavobacteriaceae</taxon>
        <taxon>Maribacter</taxon>
    </lineage>
</organism>
<gene>
    <name evidence="1" type="ORF">SAMN05421797_10528</name>
</gene>
<reference evidence="2" key="1">
    <citation type="submission" date="2017-01" db="EMBL/GenBank/DDBJ databases">
        <authorList>
            <person name="Varghese N."/>
            <person name="Submissions S."/>
        </authorList>
    </citation>
    <scope>NUCLEOTIDE SEQUENCE [LARGE SCALE GENOMIC DNA]</scope>
    <source>
        <strain evidence="2">DSM 15366</strain>
    </source>
</reference>
<name>A0A1N6X8D1_9FLAO</name>
<accession>A0A1N6X8D1</accession>
<dbReference type="STRING" id="228959.SAMN05421797_10528"/>